<evidence type="ECO:0000259" key="1">
    <source>
        <dbReference type="Pfam" id="PF06439"/>
    </source>
</evidence>
<feature type="domain" description="3-keto-alpha-glucoside-1,2-lyase/3-keto-2-hydroxy-glucal hydratase" evidence="1">
    <location>
        <begin position="65"/>
        <end position="290"/>
    </location>
</feature>
<organism evidence="2 3">
    <name type="scientific">Tannerella forsythia</name>
    <name type="common">Bacteroides forsythus</name>
    <dbReference type="NCBI Taxonomy" id="28112"/>
    <lineage>
        <taxon>Bacteria</taxon>
        <taxon>Pseudomonadati</taxon>
        <taxon>Bacteroidota</taxon>
        <taxon>Bacteroidia</taxon>
        <taxon>Bacteroidales</taxon>
        <taxon>Tannerellaceae</taxon>
        <taxon>Tannerella</taxon>
    </lineage>
</organism>
<accession>A0A3P1XW39</accession>
<dbReference type="RefSeq" id="WP_124750618.1">
    <property type="nucleotide sequence ID" value="NZ_RQYS01000006.1"/>
</dbReference>
<dbReference type="OrthoDB" id="9806233at2"/>
<sequence length="293" mass="32657">MKKSVLVASAVGMIALASCGGGKKAEGSADAAATDSVPAAQAAPEYRTLNLPTVDLAKFTKDKDGWITLFDGKTFDGWRGYGREDMPARWTIEDGCIKMTGSGKGEAGAEDGGDIIFAHKFTNFELELEWKVDKGSNSGIFYMIQEVESPDEQGNWKIQPSYISAPEYQILDNANHPDAKLGKDGNRQSASLYDMIPANPQNSKTFGEWNKAKIMCYKGTVVHYQNDEAVVEYHLWTPQWTEMLQKSKFSQEKWPLAFELLNNCGGENREGFFGLQDHGDTVWYRNIRIKILE</sequence>
<dbReference type="Pfam" id="PF06439">
    <property type="entry name" value="3keto-disac_hyd"/>
    <property type="match status" value="1"/>
</dbReference>
<proteinExistence type="predicted"/>
<dbReference type="InterPro" id="IPR010496">
    <property type="entry name" value="AL/BT2_dom"/>
</dbReference>
<evidence type="ECO:0000313" key="2">
    <source>
        <dbReference type="EMBL" id="RRD62725.1"/>
    </source>
</evidence>
<dbReference type="Gene3D" id="2.60.120.560">
    <property type="entry name" value="Exo-inulinase, domain 1"/>
    <property type="match status" value="1"/>
</dbReference>
<dbReference type="Proteomes" id="UP000278609">
    <property type="component" value="Unassembled WGS sequence"/>
</dbReference>
<protein>
    <submittedName>
        <fullName evidence="2">DUF1080 domain-containing protein</fullName>
    </submittedName>
</protein>
<comment type="caution">
    <text evidence="2">The sequence shown here is derived from an EMBL/GenBank/DDBJ whole genome shotgun (WGS) entry which is preliminary data.</text>
</comment>
<gene>
    <name evidence="2" type="ORF">EII40_02060</name>
</gene>
<name>A0A3P1XW39_TANFO</name>
<dbReference type="AlphaFoldDB" id="A0A3P1XW39"/>
<evidence type="ECO:0000313" key="3">
    <source>
        <dbReference type="Proteomes" id="UP000278609"/>
    </source>
</evidence>
<reference evidence="2 3" key="1">
    <citation type="submission" date="2018-11" db="EMBL/GenBank/DDBJ databases">
        <title>Genomes From Bacteria Associated with the Canine Oral Cavity: a Test Case for Automated Genome-Based Taxonomic Assignment.</title>
        <authorList>
            <person name="Coil D.A."/>
            <person name="Jospin G."/>
            <person name="Darling A.E."/>
            <person name="Wallis C."/>
            <person name="Davis I.J."/>
            <person name="Harris S."/>
            <person name="Eisen J.A."/>
            <person name="Holcombe L.J."/>
            <person name="O'Flynn C."/>
        </authorList>
    </citation>
    <scope>NUCLEOTIDE SEQUENCE [LARGE SCALE GENOMIC DNA]</scope>
    <source>
        <strain evidence="2 3">OH2617_COT-023</strain>
    </source>
</reference>
<dbReference type="GO" id="GO:0016787">
    <property type="term" value="F:hydrolase activity"/>
    <property type="evidence" value="ECO:0007669"/>
    <property type="project" value="InterPro"/>
</dbReference>
<dbReference type="EMBL" id="RQYS01000006">
    <property type="protein sequence ID" value="RRD62725.1"/>
    <property type="molecule type" value="Genomic_DNA"/>
</dbReference>
<dbReference type="PROSITE" id="PS51257">
    <property type="entry name" value="PROKAR_LIPOPROTEIN"/>
    <property type="match status" value="1"/>
</dbReference>